<dbReference type="AlphaFoldDB" id="D7KF90"/>
<proteinExistence type="predicted"/>
<feature type="compositionally biased region" description="Basic and acidic residues" evidence="1">
    <location>
        <begin position="16"/>
        <end position="27"/>
    </location>
</feature>
<dbReference type="InterPro" id="IPR005508">
    <property type="entry name" value="At2g31720-like"/>
</dbReference>
<evidence type="ECO:0000256" key="1">
    <source>
        <dbReference type="SAM" id="MobiDB-lite"/>
    </source>
</evidence>
<accession>D7KF90</accession>
<protein>
    <submittedName>
        <fullName evidence="2">Predicted protein</fullName>
    </submittedName>
</protein>
<dbReference type="EMBL" id="GL348713">
    <property type="protein sequence ID" value="EFH68571.1"/>
    <property type="molecule type" value="Genomic_DNA"/>
</dbReference>
<evidence type="ECO:0000313" key="2">
    <source>
        <dbReference type="EMBL" id="EFH68571.1"/>
    </source>
</evidence>
<name>D7KF90_ARALL</name>
<sequence length="144" mass="16309">MNRFCVNADEAFKYASEREEKQEERNKRLLKRGNSQQNHENLYGAPASSALRTPQNPPCSEPMVSITFALLSLTAESQKTTTKSPLNPYHRIETGLTASDVHQIQSRLLIPFNKLLRNDFLTTAEAQTISRAAVRKEDEEYIGV</sequence>
<feature type="region of interest" description="Disordered" evidence="1">
    <location>
        <begin position="16"/>
        <end position="58"/>
    </location>
</feature>
<keyword evidence="3" id="KW-1185">Reference proteome</keyword>
<evidence type="ECO:0000313" key="3">
    <source>
        <dbReference type="Proteomes" id="UP000008694"/>
    </source>
</evidence>
<reference evidence="3" key="1">
    <citation type="journal article" date="2011" name="Nat. Genet.">
        <title>The Arabidopsis lyrata genome sequence and the basis of rapid genome size change.</title>
        <authorList>
            <person name="Hu T.T."/>
            <person name="Pattyn P."/>
            <person name="Bakker E.G."/>
            <person name="Cao J."/>
            <person name="Cheng J.-F."/>
            <person name="Clark R.M."/>
            <person name="Fahlgren N."/>
            <person name="Fawcett J.A."/>
            <person name="Grimwood J."/>
            <person name="Gundlach H."/>
            <person name="Haberer G."/>
            <person name="Hollister J.D."/>
            <person name="Ossowski S."/>
            <person name="Ottilar R.P."/>
            <person name="Salamov A.A."/>
            <person name="Schneeberger K."/>
            <person name="Spannagl M."/>
            <person name="Wang X."/>
            <person name="Yang L."/>
            <person name="Nasrallah M.E."/>
            <person name="Bergelson J."/>
            <person name="Carrington J.C."/>
            <person name="Gaut B.S."/>
            <person name="Schmutz J."/>
            <person name="Mayer K.F.X."/>
            <person name="Van de Peer Y."/>
            <person name="Grigoriev I.V."/>
            <person name="Nordborg M."/>
            <person name="Weigel D."/>
            <person name="Guo Y.-L."/>
        </authorList>
    </citation>
    <scope>NUCLEOTIDE SEQUENCE [LARGE SCALE GENOMIC DNA]</scope>
    <source>
        <strain evidence="3">cv. MN47</strain>
    </source>
</reference>
<dbReference type="Gramene" id="Al_scaffold_0001_529">
    <property type="protein sequence ID" value="Al_scaffold_0001_529"/>
    <property type="gene ID" value="Al_scaffold_0001_529"/>
</dbReference>
<dbReference type="GO" id="GO:0003677">
    <property type="term" value="F:DNA binding"/>
    <property type="evidence" value="ECO:0007669"/>
    <property type="project" value="InterPro"/>
</dbReference>
<dbReference type="Proteomes" id="UP000008694">
    <property type="component" value="Unassembled WGS sequence"/>
</dbReference>
<dbReference type="Pfam" id="PF03754">
    <property type="entry name" value="At2g31720-like"/>
    <property type="match status" value="1"/>
</dbReference>
<organism evidence="3">
    <name type="scientific">Arabidopsis lyrata subsp. lyrata</name>
    <name type="common">Lyre-leaved rock-cress</name>
    <dbReference type="NCBI Taxonomy" id="81972"/>
    <lineage>
        <taxon>Eukaryota</taxon>
        <taxon>Viridiplantae</taxon>
        <taxon>Streptophyta</taxon>
        <taxon>Embryophyta</taxon>
        <taxon>Tracheophyta</taxon>
        <taxon>Spermatophyta</taxon>
        <taxon>Magnoliopsida</taxon>
        <taxon>eudicotyledons</taxon>
        <taxon>Gunneridae</taxon>
        <taxon>Pentapetalae</taxon>
        <taxon>rosids</taxon>
        <taxon>malvids</taxon>
        <taxon>Brassicales</taxon>
        <taxon>Brassicaceae</taxon>
        <taxon>Camelineae</taxon>
        <taxon>Arabidopsis</taxon>
    </lineage>
</organism>
<gene>
    <name evidence="2" type="ORF">ARALYDRAFT_678206</name>
</gene>
<dbReference type="HOGENOM" id="CLU_1799073_0_0_1"/>